<dbReference type="EMBL" id="GL945017">
    <property type="protein sequence ID" value="EGN57718.1"/>
    <property type="molecule type" value="Genomic_DNA"/>
</dbReference>
<dbReference type="STRING" id="688246.Premu_2337"/>
<dbReference type="HOGENOM" id="CLU_914848_0_0_10"/>
<gene>
    <name evidence="1" type="ORF">Premu_2337</name>
</gene>
<accession>F8N9A9</accession>
<protein>
    <submittedName>
        <fullName evidence="1">Uncharacterized protein</fullName>
    </submittedName>
</protein>
<evidence type="ECO:0000313" key="1">
    <source>
        <dbReference type="EMBL" id="EGN57718.1"/>
    </source>
</evidence>
<dbReference type="Proteomes" id="UP000002772">
    <property type="component" value="Unassembled WGS sequence"/>
</dbReference>
<dbReference type="OrthoDB" id="1081621at2"/>
<dbReference type="AlphaFoldDB" id="F8N9A9"/>
<organism evidence="1 2">
    <name type="scientific">Hallella multisaccharivorax DSM 17128</name>
    <dbReference type="NCBI Taxonomy" id="688246"/>
    <lineage>
        <taxon>Bacteria</taxon>
        <taxon>Pseudomonadati</taxon>
        <taxon>Bacteroidota</taxon>
        <taxon>Bacteroidia</taxon>
        <taxon>Bacteroidales</taxon>
        <taxon>Prevotellaceae</taxon>
        <taxon>Hallella</taxon>
    </lineage>
</organism>
<keyword evidence="2" id="KW-1185">Reference proteome</keyword>
<evidence type="ECO:0000313" key="2">
    <source>
        <dbReference type="Proteomes" id="UP000002772"/>
    </source>
</evidence>
<proteinExistence type="predicted"/>
<dbReference type="RefSeq" id="WP_007575466.1">
    <property type="nucleotide sequence ID" value="NZ_BPTS01000002.1"/>
</dbReference>
<reference evidence="2" key="1">
    <citation type="journal article" date="2011" name="Stand. Genomic Sci.">
        <title>Non-contiguous finished genome sequence of the opportunistic oral pathogen Prevotella multisaccharivorax type strain (PPPA20).</title>
        <authorList>
            <person name="Pati A."/>
            <person name="Gronow S."/>
            <person name="Lu M."/>
            <person name="Lapidus A."/>
            <person name="Nolan M."/>
            <person name="Lucas S."/>
            <person name="Hammon N."/>
            <person name="Deshpande S."/>
            <person name="Cheng J.F."/>
            <person name="Tapia R."/>
            <person name="Han C."/>
            <person name="Goodwin L."/>
            <person name="Pitluck S."/>
            <person name="Liolios K."/>
            <person name="Pagani I."/>
            <person name="Mavromatis K."/>
            <person name="Mikhailova N."/>
            <person name="Huntemann M."/>
            <person name="Chen A."/>
            <person name="Palaniappan K."/>
            <person name="Land M."/>
            <person name="Hauser L."/>
            <person name="Detter J.C."/>
            <person name="Brambilla E.M."/>
            <person name="Rohde M."/>
            <person name="Goker M."/>
            <person name="Woyke T."/>
            <person name="Bristow J."/>
            <person name="Eisen J.A."/>
            <person name="Markowitz V."/>
            <person name="Hugenholtz P."/>
            <person name="Kyrpides N.C."/>
            <person name="Klenk H.P."/>
            <person name="Ivanova N."/>
        </authorList>
    </citation>
    <scope>NUCLEOTIDE SEQUENCE [LARGE SCALE GENOMIC DNA]</scope>
    <source>
        <strain evidence="2">DSM 17128</strain>
    </source>
</reference>
<name>F8N9A9_9BACT</name>
<sequence length="304" mass="34225">MQLRLFHYKILIISALLLLTALVWLVVRAMPASETDLRRSACLVDGRVDVCLVSGRDTVALNSDSVRQQGVWINRHWWWASCDGRVLTIGPTSTLHADSVPAVCDSLVSLLARKETERKELIYYLRSHGIVDEGYTQIAAYASRQSRMTDSLKQVVGELRHICRTDSAGHLHPARQSRLMLRATYHVSWYNGSNRRHSVACAPVVVPLSGKAQTFIIHTRRLTKPWGVYAVRNVPWGATEHRKIVTVRLCPEDTTLRYHAVIAAGNYWQGHEHDVPSLFAVDGAPVFTKHGRFIGIIHGKEVLQ</sequence>